<feature type="region of interest" description="Disordered" evidence="1">
    <location>
        <begin position="1"/>
        <end position="31"/>
    </location>
</feature>
<dbReference type="Proteomes" id="UP001149813">
    <property type="component" value="Unassembled WGS sequence"/>
</dbReference>
<feature type="compositionally biased region" description="Basic residues" evidence="1">
    <location>
        <begin position="64"/>
        <end position="73"/>
    </location>
</feature>
<feature type="compositionally biased region" description="Low complexity" evidence="1">
    <location>
        <begin position="18"/>
        <end position="31"/>
    </location>
</feature>
<organism evidence="2 3">
    <name type="scientific">Coemansia erecta</name>
    <dbReference type="NCBI Taxonomy" id="147472"/>
    <lineage>
        <taxon>Eukaryota</taxon>
        <taxon>Fungi</taxon>
        <taxon>Fungi incertae sedis</taxon>
        <taxon>Zoopagomycota</taxon>
        <taxon>Kickxellomycotina</taxon>
        <taxon>Kickxellomycetes</taxon>
        <taxon>Kickxellales</taxon>
        <taxon>Kickxellaceae</taxon>
        <taxon>Coemansia</taxon>
    </lineage>
</organism>
<comment type="caution">
    <text evidence="2">The sequence shown here is derived from an EMBL/GenBank/DDBJ whole genome shotgun (WGS) entry which is preliminary data.</text>
</comment>
<feature type="region of interest" description="Disordered" evidence="1">
    <location>
        <begin position="45"/>
        <end position="131"/>
    </location>
</feature>
<evidence type="ECO:0000256" key="1">
    <source>
        <dbReference type="SAM" id="MobiDB-lite"/>
    </source>
</evidence>
<sequence>MPTSSHSPVPSLTHEASRASSASSSVTSLSPGALAVATPRDLMPQFAASLDNPSGDAKKMPLVSRHHQHHHHKSADAADNSSIDPVGLKRRASSQDDIPATTDTATSTSKRRRTVSRRRDGSSSRPPKRLTGSADFVKRFGLVDLYDQFVRPYVSPSAAGAGVRQQMPDLASAYLRNVHGAMMATAVSAAAAAAAPSSRPMDLMALVMAPPKNEFERLDLLPMASIKAAFSISSGNGAADSAAAPKRSRISLKYSTDSPQQQQQQQSTVRRESSSMSHRK</sequence>
<reference evidence="2" key="1">
    <citation type="submission" date="2022-07" db="EMBL/GenBank/DDBJ databases">
        <title>Phylogenomic reconstructions and comparative analyses of Kickxellomycotina fungi.</title>
        <authorList>
            <person name="Reynolds N.K."/>
            <person name="Stajich J.E."/>
            <person name="Barry K."/>
            <person name="Grigoriev I.V."/>
            <person name="Crous P."/>
            <person name="Smith M.E."/>
        </authorList>
    </citation>
    <scope>NUCLEOTIDE SEQUENCE</scope>
    <source>
        <strain evidence="2">NBRC 32514</strain>
    </source>
</reference>
<dbReference type="OrthoDB" id="5592171at2759"/>
<evidence type="ECO:0000313" key="3">
    <source>
        <dbReference type="Proteomes" id="UP001149813"/>
    </source>
</evidence>
<name>A0A9W7XWI5_9FUNG</name>
<proteinExistence type="predicted"/>
<accession>A0A9W7XWI5</accession>
<gene>
    <name evidence="2" type="ORF">LPJ53_005076</name>
</gene>
<feature type="region of interest" description="Disordered" evidence="1">
    <location>
        <begin position="235"/>
        <end position="280"/>
    </location>
</feature>
<keyword evidence="3" id="KW-1185">Reference proteome</keyword>
<dbReference type="AlphaFoldDB" id="A0A9W7XWI5"/>
<evidence type="ECO:0000313" key="2">
    <source>
        <dbReference type="EMBL" id="KAJ1720277.1"/>
    </source>
</evidence>
<feature type="compositionally biased region" description="Low complexity" evidence="1">
    <location>
        <begin position="235"/>
        <end position="244"/>
    </location>
</feature>
<dbReference type="EMBL" id="JANBOJ010000276">
    <property type="protein sequence ID" value="KAJ1720277.1"/>
    <property type="molecule type" value="Genomic_DNA"/>
</dbReference>
<feature type="compositionally biased region" description="Polar residues" evidence="1">
    <location>
        <begin position="1"/>
        <end position="10"/>
    </location>
</feature>
<protein>
    <submittedName>
        <fullName evidence="2">Uncharacterized protein</fullName>
    </submittedName>
</protein>